<name>A0ABR2U8F8_9ROSI</name>
<comment type="caution">
    <text evidence="1">The sequence shown here is derived from an EMBL/GenBank/DDBJ whole genome shotgun (WGS) entry which is preliminary data.</text>
</comment>
<gene>
    <name evidence="1" type="ORF">V6N11_051922</name>
</gene>
<keyword evidence="2" id="KW-1185">Reference proteome</keyword>
<sequence length="114" mass="13159">MIFREDEENISITEDDDVDLLDTNDVDLVRTIVVDGHGLDVEDDVWGATFTRLRLVDDQPIWALFQSNLNPAEPIVEDFWADVVRKRLVVEQFVRDNVQLKLNQSPHILKDGDI</sequence>
<evidence type="ECO:0000313" key="1">
    <source>
        <dbReference type="EMBL" id="KAK9046020.1"/>
    </source>
</evidence>
<organism evidence="1 2">
    <name type="scientific">Hibiscus sabdariffa</name>
    <name type="common">roselle</name>
    <dbReference type="NCBI Taxonomy" id="183260"/>
    <lineage>
        <taxon>Eukaryota</taxon>
        <taxon>Viridiplantae</taxon>
        <taxon>Streptophyta</taxon>
        <taxon>Embryophyta</taxon>
        <taxon>Tracheophyta</taxon>
        <taxon>Spermatophyta</taxon>
        <taxon>Magnoliopsida</taxon>
        <taxon>eudicotyledons</taxon>
        <taxon>Gunneridae</taxon>
        <taxon>Pentapetalae</taxon>
        <taxon>rosids</taxon>
        <taxon>malvids</taxon>
        <taxon>Malvales</taxon>
        <taxon>Malvaceae</taxon>
        <taxon>Malvoideae</taxon>
        <taxon>Hibiscus</taxon>
    </lineage>
</organism>
<reference evidence="1 2" key="1">
    <citation type="journal article" date="2024" name="G3 (Bethesda)">
        <title>Genome assembly of Hibiscus sabdariffa L. provides insights into metabolisms of medicinal natural products.</title>
        <authorList>
            <person name="Kim T."/>
        </authorList>
    </citation>
    <scope>NUCLEOTIDE SEQUENCE [LARGE SCALE GENOMIC DNA]</scope>
    <source>
        <strain evidence="1">TK-2024</strain>
        <tissue evidence="1">Old leaves</tissue>
    </source>
</reference>
<evidence type="ECO:0000313" key="2">
    <source>
        <dbReference type="Proteomes" id="UP001396334"/>
    </source>
</evidence>
<dbReference type="EMBL" id="JBBPBN010000001">
    <property type="protein sequence ID" value="KAK9046020.1"/>
    <property type="molecule type" value="Genomic_DNA"/>
</dbReference>
<accession>A0ABR2U8F8</accession>
<proteinExistence type="predicted"/>
<protein>
    <submittedName>
        <fullName evidence="1">Uncharacterized protein</fullName>
    </submittedName>
</protein>
<dbReference type="Proteomes" id="UP001396334">
    <property type="component" value="Unassembled WGS sequence"/>
</dbReference>